<proteinExistence type="predicted"/>
<evidence type="ECO:0000313" key="1">
    <source>
        <dbReference type="EMBL" id="CAB3760014.1"/>
    </source>
</evidence>
<protein>
    <submittedName>
        <fullName evidence="1">Uncharacterized protein</fullName>
    </submittedName>
</protein>
<organism evidence="1 2">
    <name type="scientific">Paraburkholderia humisilvae</name>
    <dbReference type="NCBI Taxonomy" id="627669"/>
    <lineage>
        <taxon>Bacteria</taxon>
        <taxon>Pseudomonadati</taxon>
        <taxon>Pseudomonadota</taxon>
        <taxon>Betaproteobacteria</taxon>
        <taxon>Burkholderiales</taxon>
        <taxon>Burkholderiaceae</taxon>
        <taxon>Paraburkholderia</taxon>
    </lineage>
</organism>
<reference evidence="1 2" key="1">
    <citation type="submission" date="2020-04" db="EMBL/GenBank/DDBJ databases">
        <authorList>
            <person name="De Canck E."/>
        </authorList>
    </citation>
    <scope>NUCLEOTIDE SEQUENCE [LARGE SCALE GENOMIC DNA]</scope>
    <source>
        <strain evidence="1 2">LMG 29542</strain>
    </source>
</reference>
<accession>A0A6J5E2X3</accession>
<dbReference type="EMBL" id="CADIKH010000016">
    <property type="protein sequence ID" value="CAB3760014.1"/>
    <property type="molecule type" value="Genomic_DNA"/>
</dbReference>
<dbReference type="RefSeq" id="WP_175227910.1">
    <property type="nucleotide sequence ID" value="NZ_CADIKH010000016.1"/>
</dbReference>
<evidence type="ECO:0000313" key="2">
    <source>
        <dbReference type="Proteomes" id="UP000494363"/>
    </source>
</evidence>
<keyword evidence="2" id="KW-1185">Reference proteome</keyword>
<dbReference type="AlphaFoldDB" id="A0A6J5E2X3"/>
<name>A0A6J5E2X3_9BURK</name>
<dbReference type="Proteomes" id="UP000494363">
    <property type="component" value="Unassembled WGS sequence"/>
</dbReference>
<gene>
    <name evidence="1" type="ORF">LMG29542_03729</name>
</gene>
<sequence>MTSLGAPTRLNDPPGVCFDFARIQLAGPGWTTTRNDFRVAVRIPDADSLAVAWSAQVESPVRAGLYDDGVADVIWFLCLYHQRIALPLAYFSDSFPRQCGAHLEGRPVNYYRHNGNYGRHWEWQHDVSTQLQTCDGAAGKFVYALNVTACG</sequence>